<feature type="coiled-coil region" evidence="1">
    <location>
        <begin position="37"/>
        <end position="64"/>
    </location>
</feature>
<dbReference type="EMBL" id="BAAAYL010000001">
    <property type="protein sequence ID" value="GAA3379552.1"/>
    <property type="molecule type" value="Genomic_DNA"/>
</dbReference>
<evidence type="ECO:0000313" key="2">
    <source>
        <dbReference type="EMBL" id="GAA3379552.1"/>
    </source>
</evidence>
<comment type="caution">
    <text evidence="2">The sequence shown here is derived from an EMBL/GenBank/DDBJ whole genome shotgun (WGS) entry which is preliminary data.</text>
</comment>
<protein>
    <submittedName>
        <fullName evidence="2">Uncharacterized protein</fullName>
    </submittedName>
</protein>
<keyword evidence="1" id="KW-0175">Coiled coil</keyword>
<reference evidence="3" key="1">
    <citation type="journal article" date="2019" name="Int. J. Syst. Evol. Microbiol.">
        <title>The Global Catalogue of Microorganisms (GCM) 10K type strain sequencing project: providing services to taxonomists for standard genome sequencing and annotation.</title>
        <authorList>
            <consortium name="The Broad Institute Genomics Platform"/>
            <consortium name="The Broad Institute Genome Sequencing Center for Infectious Disease"/>
            <person name="Wu L."/>
            <person name="Ma J."/>
        </authorList>
    </citation>
    <scope>NUCLEOTIDE SEQUENCE [LARGE SCALE GENOMIC DNA]</scope>
    <source>
        <strain evidence="3">JCM 9651</strain>
    </source>
</reference>
<organism evidence="2 3">
    <name type="scientific">Streptomyces sannanensis</name>
    <dbReference type="NCBI Taxonomy" id="285536"/>
    <lineage>
        <taxon>Bacteria</taxon>
        <taxon>Bacillati</taxon>
        <taxon>Actinomycetota</taxon>
        <taxon>Actinomycetes</taxon>
        <taxon>Kitasatosporales</taxon>
        <taxon>Streptomycetaceae</taxon>
        <taxon>Streptomyces</taxon>
    </lineage>
</organism>
<sequence length="68" mass="7095">MGSVNSGEHRDGWGGSSDRVVVEVAGDVGSRSAGDPGEEGREELMRLREEAERVQAALDAANDVSLAP</sequence>
<evidence type="ECO:0000313" key="3">
    <source>
        <dbReference type="Proteomes" id="UP001499990"/>
    </source>
</evidence>
<keyword evidence="3" id="KW-1185">Reference proteome</keyword>
<name>A0ABP6SKY1_9ACTN</name>
<proteinExistence type="predicted"/>
<gene>
    <name evidence="2" type="ORF">GCM10020367_63570</name>
</gene>
<evidence type="ECO:0000256" key="1">
    <source>
        <dbReference type="SAM" id="Coils"/>
    </source>
</evidence>
<dbReference type="Proteomes" id="UP001499990">
    <property type="component" value="Unassembled WGS sequence"/>
</dbReference>
<accession>A0ABP6SKY1</accession>